<comment type="caution">
    <text evidence="2">The sequence shown here is derived from an EMBL/GenBank/DDBJ whole genome shotgun (WGS) entry which is preliminary data.</text>
</comment>
<organism evidence="2 3">
    <name type="scientific">Penicillium cataractarum</name>
    <dbReference type="NCBI Taxonomy" id="2100454"/>
    <lineage>
        <taxon>Eukaryota</taxon>
        <taxon>Fungi</taxon>
        <taxon>Dikarya</taxon>
        <taxon>Ascomycota</taxon>
        <taxon>Pezizomycotina</taxon>
        <taxon>Eurotiomycetes</taxon>
        <taxon>Eurotiomycetidae</taxon>
        <taxon>Eurotiales</taxon>
        <taxon>Aspergillaceae</taxon>
        <taxon>Penicillium</taxon>
    </lineage>
</organism>
<evidence type="ECO:0000313" key="2">
    <source>
        <dbReference type="EMBL" id="KAJ5364902.1"/>
    </source>
</evidence>
<evidence type="ECO:0000256" key="1">
    <source>
        <dbReference type="SAM" id="MobiDB-lite"/>
    </source>
</evidence>
<dbReference type="EMBL" id="JAPZBS010000008">
    <property type="protein sequence ID" value="KAJ5364902.1"/>
    <property type="molecule type" value="Genomic_DNA"/>
</dbReference>
<dbReference type="AlphaFoldDB" id="A0A9W9V118"/>
<proteinExistence type="predicted"/>
<protein>
    <submittedName>
        <fullName evidence="2">Uncharacterized protein</fullName>
    </submittedName>
</protein>
<reference evidence="2" key="2">
    <citation type="journal article" date="2023" name="IMA Fungus">
        <title>Comparative genomic study of the Penicillium genus elucidates a diverse pangenome and 15 lateral gene transfer events.</title>
        <authorList>
            <person name="Petersen C."/>
            <person name="Sorensen T."/>
            <person name="Nielsen M.R."/>
            <person name="Sondergaard T.E."/>
            <person name="Sorensen J.L."/>
            <person name="Fitzpatrick D.A."/>
            <person name="Frisvad J.C."/>
            <person name="Nielsen K.L."/>
        </authorList>
    </citation>
    <scope>NUCLEOTIDE SEQUENCE</scope>
    <source>
        <strain evidence="2">IBT 29864</strain>
    </source>
</reference>
<evidence type="ECO:0000313" key="3">
    <source>
        <dbReference type="Proteomes" id="UP001147782"/>
    </source>
</evidence>
<dbReference type="Proteomes" id="UP001147782">
    <property type="component" value="Unassembled WGS sequence"/>
</dbReference>
<dbReference type="GeneID" id="81442707"/>
<feature type="compositionally biased region" description="Acidic residues" evidence="1">
    <location>
        <begin position="7"/>
        <end position="22"/>
    </location>
</feature>
<name>A0A9W9V118_9EURO</name>
<keyword evidence="3" id="KW-1185">Reference proteome</keyword>
<gene>
    <name evidence="2" type="ORF">N7496_010615</name>
</gene>
<accession>A0A9W9V118</accession>
<sequence length="67" mass="7591">MAGPDGEVVDGEEEEEREEESWKEEKRTEKGSTFSVLGVCRPPDDRLSSTLSWIIVDYRGFTYTSSS</sequence>
<reference evidence="2" key="1">
    <citation type="submission" date="2022-11" db="EMBL/GenBank/DDBJ databases">
        <authorList>
            <person name="Petersen C."/>
        </authorList>
    </citation>
    <scope>NUCLEOTIDE SEQUENCE</scope>
    <source>
        <strain evidence="2">IBT 29864</strain>
    </source>
</reference>
<dbReference type="RefSeq" id="XP_056552528.1">
    <property type="nucleotide sequence ID" value="XM_056703528.1"/>
</dbReference>
<feature type="region of interest" description="Disordered" evidence="1">
    <location>
        <begin position="1"/>
        <end position="31"/>
    </location>
</feature>